<dbReference type="SUPFAM" id="SSF54060">
    <property type="entry name" value="His-Me finger endonucleases"/>
    <property type="match status" value="1"/>
</dbReference>
<dbReference type="RefSeq" id="WP_030063682.1">
    <property type="nucleotide sequence ID" value="NZ_JRKI01000039.1"/>
</dbReference>
<proteinExistence type="predicted"/>
<dbReference type="InterPro" id="IPR004211">
    <property type="entry name" value="Endonuclease_7"/>
</dbReference>
<evidence type="ECO:0000313" key="1">
    <source>
        <dbReference type="EMBL" id="KIZ14946.1"/>
    </source>
</evidence>
<keyword evidence="2" id="KW-1185">Reference proteome</keyword>
<protein>
    <recommendedName>
        <fullName evidence="3">Recombination endonuclease VII</fullName>
    </recommendedName>
</protein>
<dbReference type="EMBL" id="JRKI01000039">
    <property type="protein sequence ID" value="KIZ14946.1"/>
    <property type="molecule type" value="Genomic_DNA"/>
</dbReference>
<reference evidence="1 2" key="1">
    <citation type="submission" date="2014-09" db="EMBL/GenBank/DDBJ databases">
        <title>Draft genome sequence of Streptomyces natalensis ATCC 27448, producer of the antifungal pimaricin.</title>
        <authorList>
            <person name="Mendes M.V."/>
            <person name="Beites T."/>
            <person name="Pires S."/>
            <person name="Santos C.L."/>
            <person name="Moradas-Ferreira P."/>
        </authorList>
    </citation>
    <scope>NUCLEOTIDE SEQUENCE [LARGE SCALE GENOMIC DNA]</scope>
    <source>
        <strain evidence="1 2">ATCC 27448</strain>
    </source>
</reference>
<dbReference type="PATRIC" id="fig|1240678.4.peg.6406"/>
<accession>A0A0D7CFX5</accession>
<dbReference type="InterPro" id="IPR044925">
    <property type="entry name" value="His-Me_finger_sf"/>
</dbReference>
<dbReference type="Gene3D" id="3.40.1800.10">
    <property type="entry name" value="His-Me finger endonucleases"/>
    <property type="match status" value="1"/>
</dbReference>
<name>A0A0D7CFX5_9ACTN</name>
<dbReference type="Pfam" id="PF02945">
    <property type="entry name" value="Endonuclease_7"/>
    <property type="match status" value="1"/>
</dbReference>
<organism evidence="1 2">
    <name type="scientific">Streptomyces natalensis ATCC 27448</name>
    <dbReference type="NCBI Taxonomy" id="1240678"/>
    <lineage>
        <taxon>Bacteria</taxon>
        <taxon>Bacillati</taxon>
        <taxon>Actinomycetota</taxon>
        <taxon>Actinomycetes</taxon>
        <taxon>Kitasatosporales</taxon>
        <taxon>Streptomycetaceae</taxon>
        <taxon>Streptomyces</taxon>
    </lineage>
</organism>
<sequence>MMEQKVAARILAQTVQDCPIPLAPERFKKKRFTEHDVVFFAHVPVRAYKHANRWRFHDADVHRAGQAVAALPWDPDDLVDPRINRTELEPQVHVRRDWRSEIQEAIQSAADAERKANSCPCATAHHRQEESDWGIPCGLSPQALRKWQGAYSIACTLPIPTLVWAKDTWLIPRTLADILDRREEQENNLLAADRPCSGCGTPSPDNSWRTSTTNGWKVLCPTCAAATLLRYRDQLRGVAYSRFREPGPQAGDYLCAVCETPRPATDWDHCHDHDLIRGPLCGSCNTMEGQGKEFLTRTSALHHLLRCSTCRTQRTLPSHHRLAALRRHLHREWGARGCDWPLHMCVNLNEHDEDGYDGTVRCPGQKPRRSHRVHLTAGEADRILALAVETGLTETP</sequence>
<dbReference type="InterPro" id="IPR038563">
    <property type="entry name" value="Endonuclease_7_sf"/>
</dbReference>
<evidence type="ECO:0000313" key="2">
    <source>
        <dbReference type="Proteomes" id="UP000032458"/>
    </source>
</evidence>
<evidence type="ECO:0008006" key="3">
    <source>
        <dbReference type="Google" id="ProtNLM"/>
    </source>
</evidence>
<dbReference type="Proteomes" id="UP000032458">
    <property type="component" value="Unassembled WGS sequence"/>
</dbReference>
<comment type="caution">
    <text evidence="1">The sequence shown here is derived from an EMBL/GenBank/DDBJ whole genome shotgun (WGS) entry which is preliminary data.</text>
</comment>
<gene>
    <name evidence="1" type="ORF">SNA_29925</name>
</gene>
<dbReference type="AlphaFoldDB" id="A0A0D7CFX5"/>